<feature type="compositionally biased region" description="Basic and acidic residues" evidence="1">
    <location>
        <begin position="29"/>
        <end position="44"/>
    </location>
</feature>
<sequence>MTVCATAFRRSHSFVDNSPVQPSRASRYTLDRRSSLGVGERSDSSSDDFAFPQASQSQQQAHPAPEESPSAPQASQPNTTGHRRTSSLDKFLKKVQGMLKHKSSTASFASVLVKTTTSNTSALPPTLRHKKDLLNLRFEFEQSESASARDWNSVAQTEVQDHESEQNEVEDNESAWVTDDESETCGVGSSR</sequence>
<gene>
    <name evidence="2" type="ORF">LTR36_000019</name>
</gene>
<feature type="region of interest" description="Disordered" evidence="1">
    <location>
        <begin position="144"/>
        <end position="191"/>
    </location>
</feature>
<feature type="compositionally biased region" description="Polar residues" evidence="1">
    <location>
        <begin position="16"/>
        <end position="26"/>
    </location>
</feature>
<name>A0AAV9JXE4_9PEZI</name>
<feature type="compositionally biased region" description="Acidic residues" evidence="1">
    <location>
        <begin position="166"/>
        <end position="183"/>
    </location>
</feature>
<feature type="region of interest" description="Disordered" evidence="1">
    <location>
        <begin position="16"/>
        <end position="92"/>
    </location>
</feature>
<keyword evidence="3" id="KW-1185">Reference proteome</keyword>
<comment type="caution">
    <text evidence="2">The sequence shown here is derived from an EMBL/GenBank/DDBJ whole genome shotgun (WGS) entry which is preliminary data.</text>
</comment>
<dbReference type="EMBL" id="JAVFHQ010000001">
    <property type="protein sequence ID" value="KAK4550441.1"/>
    <property type="molecule type" value="Genomic_DNA"/>
</dbReference>
<reference evidence="2 3" key="1">
    <citation type="submission" date="2021-11" db="EMBL/GenBank/DDBJ databases">
        <title>Black yeast isolated from Biological Soil Crust.</title>
        <authorList>
            <person name="Kurbessoian T."/>
        </authorList>
    </citation>
    <scope>NUCLEOTIDE SEQUENCE [LARGE SCALE GENOMIC DNA]</scope>
    <source>
        <strain evidence="2 3">CCFEE 5522</strain>
    </source>
</reference>
<evidence type="ECO:0000313" key="3">
    <source>
        <dbReference type="Proteomes" id="UP001324427"/>
    </source>
</evidence>
<dbReference type="AlphaFoldDB" id="A0AAV9JXE4"/>
<accession>A0AAV9JXE4</accession>
<evidence type="ECO:0000313" key="2">
    <source>
        <dbReference type="EMBL" id="KAK4550441.1"/>
    </source>
</evidence>
<feature type="compositionally biased region" description="Low complexity" evidence="1">
    <location>
        <begin position="53"/>
        <end position="77"/>
    </location>
</feature>
<protein>
    <submittedName>
        <fullName evidence="2">Uncharacterized protein</fullName>
    </submittedName>
</protein>
<organism evidence="2 3">
    <name type="scientific">Oleoguttula mirabilis</name>
    <dbReference type="NCBI Taxonomy" id="1507867"/>
    <lineage>
        <taxon>Eukaryota</taxon>
        <taxon>Fungi</taxon>
        <taxon>Dikarya</taxon>
        <taxon>Ascomycota</taxon>
        <taxon>Pezizomycotina</taxon>
        <taxon>Dothideomycetes</taxon>
        <taxon>Dothideomycetidae</taxon>
        <taxon>Mycosphaerellales</taxon>
        <taxon>Teratosphaeriaceae</taxon>
        <taxon>Oleoguttula</taxon>
    </lineage>
</organism>
<evidence type="ECO:0000256" key="1">
    <source>
        <dbReference type="SAM" id="MobiDB-lite"/>
    </source>
</evidence>
<dbReference type="Proteomes" id="UP001324427">
    <property type="component" value="Unassembled WGS sequence"/>
</dbReference>
<proteinExistence type="predicted"/>